<evidence type="ECO:0000313" key="6">
    <source>
        <dbReference type="EMBL" id="RZS87432.1"/>
    </source>
</evidence>
<dbReference type="GO" id="GO:0043565">
    <property type="term" value="F:sequence-specific DNA binding"/>
    <property type="evidence" value="ECO:0007669"/>
    <property type="project" value="InterPro"/>
</dbReference>
<dbReference type="GO" id="GO:0043200">
    <property type="term" value="P:response to amino acid"/>
    <property type="evidence" value="ECO:0007669"/>
    <property type="project" value="TreeGrafter"/>
</dbReference>
<dbReference type="AlphaFoldDB" id="A0A4Q7NQL4"/>
<sequence>MLDDTDARILLALDSDPRSPVVELAARLRLARKTVQTRLARLEGVLRPHTERVPPRELGYAVAALVTAEVAQAELASVVRGLRAIPEVLEAAATTGEGDIVCRVVAADPEDLYRVGQQILACPGIQRTSTVVLLRDLVPYRTAPLLQQHLRRHERSAAARQAGGST</sequence>
<dbReference type="PANTHER" id="PTHR30154">
    <property type="entry name" value="LEUCINE-RESPONSIVE REGULATORY PROTEIN"/>
    <property type="match status" value="1"/>
</dbReference>
<dbReference type="InterPro" id="IPR036390">
    <property type="entry name" value="WH_DNA-bd_sf"/>
</dbReference>
<dbReference type="Gene3D" id="3.30.70.920">
    <property type="match status" value="1"/>
</dbReference>
<dbReference type="Gene3D" id="1.10.10.10">
    <property type="entry name" value="Winged helix-like DNA-binding domain superfamily/Winged helix DNA-binding domain"/>
    <property type="match status" value="1"/>
</dbReference>
<dbReference type="InterPro" id="IPR019887">
    <property type="entry name" value="Tscrpt_reg_AsnC/Lrp_C"/>
</dbReference>
<dbReference type="InterPro" id="IPR011008">
    <property type="entry name" value="Dimeric_a/b-barrel"/>
</dbReference>
<feature type="domain" description="Transcription regulator AsnC/Lrp ligand binding" evidence="4">
    <location>
        <begin position="69"/>
        <end position="135"/>
    </location>
</feature>
<dbReference type="InterPro" id="IPR000485">
    <property type="entry name" value="AsnC-type_HTH_dom"/>
</dbReference>
<feature type="domain" description="HTH asnC-type" evidence="5">
    <location>
        <begin position="2"/>
        <end position="43"/>
    </location>
</feature>
<reference evidence="6 7" key="1">
    <citation type="submission" date="2019-02" db="EMBL/GenBank/DDBJ databases">
        <title>Genomic Encyclopedia of Type Strains, Phase IV (KMG-IV): sequencing the most valuable type-strain genomes for metagenomic binning, comparative biology and taxonomic classification.</title>
        <authorList>
            <person name="Goeker M."/>
        </authorList>
    </citation>
    <scope>NUCLEOTIDE SEQUENCE [LARGE SCALE GENOMIC DNA]</scope>
    <source>
        <strain evidence="6 7">DSM 45622</strain>
    </source>
</reference>
<evidence type="ECO:0000259" key="5">
    <source>
        <dbReference type="Pfam" id="PF13404"/>
    </source>
</evidence>
<name>A0A4Q7NQL4_9ACTN</name>
<dbReference type="Pfam" id="PF13404">
    <property type="entry name" value="HTH_AsnC-type"/>
    <property type="match status" value="1"/>
</dbReference>
<comment type="caution">
    <text evidence="6">The sequence shown here is derived from an EMBL/GenBank/DDBJ whole genome shotgun (WGS) entry which is preliminary data.</text>
</comment>
<organism evidence="6 7">
    <name type="scientific">Motilibacter rhizosphaerae</name>
    <dbReference type="NCBI Taxonomy" id="598652"/>
    <lineage>
        <taxon>Bacteria</taxon>
        <taxon>Bacillati</taxon>
        <taxon>Actinomycetota</taxon>
        <taxon>Actinomycetes</taxon>
        <taxon>Motilibacterales</taxon>
        <taxon>Motilibacteraceae</taxon>
        <taxon>Motilibacter</taxon>
    </lineage>
</organism>
<gene>
    <name evidence="6" type="ORF">EV189_2862</name>
</gene>
<dbReference type="Proteomes" id="UP000293638">
    <property type="component" value="Unassembled WGS sequence"/>
</dbReference>
<dbReference type="SMART" id="SM00344">
    <property type="entry name" value="HTH_ASNC"/>
    <property type="match status" value="1"/>
</dbReference>
<dbReference type="SUPFAM" id="SSF46785">
    <property type="entry name" value="Winged helix' DNA-binding domain"/>
    <property type="match status" value="1"/>
</dbReference>
<dbReference type="Pfam" id="PF01037">
    <property type="entry name" value="AsnC_trans_reg"/>
    <property type="match status" value="1"/>
</dbReference>
<evidence type="ECO:0000256" key="1">
    <source>
        <dbReference type="ARBA" id="ARBA00023015"/>
    </source>
</evidence>
<keyword evidence="7" id="KW-1185">Reference proteome</keyword>
<dbReference type="EMBL" id="SGXD01000003">
    <property type="protein sequence ID" value="RZS87432.1"/>
    <property type="molecule type" value="Genomic_DNA"/>
</dbReference>
<dbReference type="RefSeq" id="WP_130493553.1">
    <property type="nucleotide sequence ID" value="NZ_SGXD01000003.1"/>
</dbReference>
<dbReference type="SUPFAM" id="SSF54909">
    <property type="entry name" value="Dimeric alpha+beta barrel"/>
    <property type="match status" value="1"/>
</dbReference>
<dbReference type="OrthoDB" id="9809462at2"/>
<dbReference type="InterPro" id="IPR019888">
    <property type="entry name" value="Tscrpt_reg_AsnC-like"/>
</dbReference>
<keyword evidence="2 6" id="KW-0238">DNA-binding</keyword>
<keyword evidence="3" id="KW-0804">Transcription</keyword>
<dbReference type="GO" id="GO:0005829">
    <property type="term" value="C:cytosol"/>
    <property type="evidence" value="ECO:0007669"/>
    <property type="project" value="TreeGrafter"/>
</dbReference>
<evidence type="ECO:0000256" key="3">
    <source>
        <dbReference type="ARBA" id="ARBA00023163"/>
    </source>
</evidence>
<evidence type="ECO:0000256" key="2">
    <source>
        <dbReference type="ARBA" id="ARBA00023125"/>
    </source>
</evidence>
<dbReference type="PANTHER" id="PTHR30154:SF34">
    <property type="entry name" value="TRANSCRIPTIONAL REGULATOR AZLB"/>
    <property type="match status" value="1"/>
</dbReference>
<evidence type="ECO:0000259" key="4">
    <source>
        <dbReference type="Pfam" id="PF01037"/>
    </source>
</evidence>
<protein>
    <submittedName>
        <fullName evidence="6">DNA-binding Lrp family transcriptional regulator</fullName>
    </submittedName>
</protein>
<keyword evidence="1" id="KW-0805">Transcription regulation</keyword>
<evidence type="ECO:0000313" key="7">
    <source>
        <dbReference type="Proteomes" id="UP000293638"/>
    </source>
</evidence>
<dbReference type="InterPro" id="IPR036388">
    <property type="entry name" value="WH-like_DNA-bd_sf"/>
</dbReference>
<proteinExistence type="predicted"/>
<accession>A0A4Q7NQL4</accession>